<feature type="domain" description="Spore protein YkvP/CgeB glycosyl transferase-like" evidence="1">
    <location>
        <begin position="197"/>
        <end position="343"/>
    </location>
</feature>
<dbReference type="RefSeq" id="WP_011526403.1">
    <property type="nucleotide sequence ID" value="NC_008011.1"/>
</dbReference>
<evidence type="ECO:0000313" key="3">
    <source>
        <dbReference type="Proteomes" id="UP000002430"/>
    </source>
</evidence>
<dbReference type="eggNOG" id="COG4641">
    <property type="taxonomic scope" value="Bacteria"/>
</dbReference>
<reference evidence="2 3" key="1">
    <citation type="submission" date="2005-11" db="EMBL/GenBank/DDBJ databases">
        <title>The complete genome sequence of Lawsonia intracellularis: the causative agent of proliferative enteropathy.</title>
        <authorList>
            <person name="Kaur K."/>
            <person name="Zhang Q."/>
            <person name="Beckler D."/>
            <person name="Munir S."/>
            <person name="Li L."/>
            <person name="Kinsley K."/>
            <person name="Herron L."/>
            <person name="Peterson A."/>
            <person name="May B."/>
            <person name="Singh S."/>
            <person name="Gebhart C."/>
            <person name="Kapur V."/>
        </authorList>
    </citation>
    <scope>NUCLEOTIDE SEQUENCE [LARGE SCALE GENOMIC DNA]</scope>
    <source>
        <strain evidence="2 3">PHE/MN1-00</strain>
    </source>
</reference>
<keyword evidence="3" id="KW-1185">Reference proteome</keyword>
<gene>
    <name evidence="2" type="ordered locus">LI0318</name>
</gene>
<proteinExistence type="predicted"/>
<dbReference type="HOGENOM" id="CLU_032039_0_0_7"/>
<dbReference type="OrthoDB" id="9791241at2"/>
<dbReference type="KEGG" id="lip:LI0318"/>
<accession>Q1MRK2</accession>
<dbReference type="Proteomes" id="UP000002430">
    <property type="component" value="Chromosome"/>
</dbReference>
<dbReference type="Pfam" id="PF13524">
    <property type="entry name" value="Glyco_trans_1_2"/>
    <property type="match status" value="1"/>
</dbReference>
<protein>
    <submittedName>
        <fullName evidence="2">Uncharacterized protein conserved in bacteria</fullName>
    </submittedName>
</protein>
<dbReference type="STRING" id="363253.LI0318"/>
<evidence type="ECO:0000313" key="2">
    <source>
        <dbReference type="EMBL" id="CAJ54374.1"/>
    </source>
</evidence>
<sequence length="422" mass="49244">MKQQILRILVVLPFYGGSLPIGQYCTIALKDLGHCVEVFDSPSFWGSFTALKGLHIRNSKLEELEASFLQNISQAIYVKATEIEADLVLCLAQAPVTRQILKRFKRDNILTAMWFVEDFRLFTYWRNFAPYYDFFFVIQKEPFLEELASVGVANSCYLPMAALPTFHHPMDLSPMDQKKYGSDISFLGAGYPNRRVAFRQLTQFQFKIWGNDWDNDCFLRPNVQCDGKRISPEDAVKIYNGTKININLHSYIKHKPFVSNGDFVNPRTFEIASCEAFQLVDQRQLLSELFSENEIATFTTIEELKEKIQYFLARPEERFVIAERGRRRVLTEHTYQQRMRDLLSYISEHAVDWPKERAIMSLPDAVSTEYKEELKELFNKLKITTDSNFDDIIFAIRQESGVLSPIETSLLFLDEWRKLYKK</sequence>
<dbReference type="InterPro" id="IPR055259">
    <property type="entry name" value="YkvP/CgeB_Glyco_trans-like"/>
</dbReference>
<dbReference type="AlphaFoldDB" id="Q1MRK2"/>
<evidence type="ECO:0000259" key="1">
    <source>
        <dbReference type="Pfam" id="PF13524"/>
    </source>
</evidence>
<organism evidence="2 3">
    <name type="scientific">Lawsonia intracellularis (strain PHE/MN1-00)</name>
    <dbReference type="NCBI Taxonomy" id="363253"/>
    <lineage>
        <taxon>Bacteria</taxon>
        <taxon>Pseudomonadati</taxon>
        <taxon>Thermodesulfobacteriota</taxon>
        <taxon>Desulfovibrionia</taxon>
        <taxon>Desulfovibrionales</taxon>
        <taxon>Desulfovibrionaceae</taxon>
        <taxon>Lawsonia</taxon>
    </lineage>
</organism>
<name>Q1MRK2_LAWIP</name>
<dbReference type="EMBL" id="AM180252">
    <property type="protein sequence ID" value="CAJ54374.1"/>
    <property type="molecule type" value="Genomic_DNA"/>
</dbReference>